<feature type="region of interest" description="Disordered" evidence="1">
    <location>
        <begin position="34"/>
        <end position="55"/>
    </location>
</feature>
<dbReference type="EMBL" id="LAZR01044707">
    <property type="protein sequence ID" value="KKL04004.1"/>
    <property type="molecule type" value="Genomic_DNA"/>
</dbReference>
<reference evidence="2" key="1">
    <citation type="journal article" date="2015" name="Nature">
        <title>Complex archaea that bridge the gap between prokaryotes and eukaryotes.</title>
        <authorList>
            <person name="Spang A."/>
            <person name="Saw J.H."/>
            <person name="Jorgensen S.L."/>
            <person name="Zaremba-Niedzwiedzka K."/>
            <person name="Martijn J."/>
            <person name="Lind A.E."/>
            <person name="van Eijk R."/>
            <person name="Schleper C."/>
            <person name="Guy L."/>
            <person name="Ettema T.J."/>
        </authorList>
    </citation>
    <scope>NUCLEOTIDE SEQUENCE</scope>
</reference>
<dbReference type="AlphaFoldDB" id="A0A0F9A367"/>
<name>A0A0F9A367_9ZZZZ</name>
<protein>
    <submittedName>
        <fullName evidence="2">Uncharacterized protein</fullName>
    </submittedName>
</protein>
<organism evidence="2">
    <name type="scientific">marine sediment metagenome</name>
    <dbReference type="NCBI Taxonomy" id="412755"/>
    <lineage>
        <taxon>unclassified sequences</taxon>
        <taxon>metagenomes</taxon>
        <taxon>ecological metagenomes</taxon>
    </lineage>
</organism>
<proteinExistence type="predicted"/>
<accession>A0A0F9A367</accession>
<gene>
    <name evidence="2" type="ORF">LCGC14_2620450</name>
</gene>
<sequence length="55" mass="6466">MVGARRYIVGGSGRSIRSVRDRISKYGRLYRRDAPIGQRPEKQDGKFREIRPIYQ</sequence>
<feature type="non-terminal residue" evidence="2">
    <location>
        <position position="55"/>
    </location>
</feature>
<evidence type="ECO:0000313" key="2">
    <source>
        <dbReference type="EMBL" id="KKL04004.1"/>
    </source>
</evidence>
<comment type="caution">
    <text evidence="2">The sequence shown here is derived from an EMBL/GenBank/DDBJ whole genome shotgun (WGS) entry which is preliminary data.</text>
</comment>
<evidence type="ECO:0000256" key="1">
    <source>
        <dbReference type="SAM" id="MobiDB-lite"/>
    </source>
</evidence>